<feature type="compositionally biased region" description="Acidic residues" evidence="1">
    <location>
        <begin position="78"/>
        <end position="109"/>
    </location>
</feature>
<dbReference type="EMBL" id="BKCJ010532807">
    <property type="protein sequence ID" value="GFB01005.1"/>
    <property type="molecule type" value="Genomic_DNA"/>
</dbReference>
<comment type="caution">
    <text evidence="2">The sequence shown here is derived from an EMBL/GenBank/DDBJ whole genome shotgun (WGS) entry which is preliminary data.</text>
</comment>
<feature type="compositionally biased region" description="Basic and acidic residues" evidence="1">
    <location>
        <begin position="492"/>
        <end position="504"/>
    </location>
</feature>
<name>A0A699KQC1_TANCI</name>
<organism evidence="2">
    <name type="scientific">Tanacetum cinerariifolium</name>
    <name type="common">Dalmatian daisy</name>
    <name type="synonym">Chrysanthemum cinerariifolium</name>
    <dbReference type="NCBI Taxonomy" id="118510"/>
    <lineage>
        <taxon>Eukaryota</taxon>
        <taxon>Viridiplantae</taxon>
        <taxon>Streptophyta</taxon>
        <taxon>Embryophyta</taxon>
        <taxon>Tracheophyta</taxon>
        <taxon>Spermatophyta</taxon>
        <taxon>Magnoliopsida</taxon>
        <taxon>eudicotyledons</taxon>
        <taxon>Gunneridae</taxon>
        <taxon>Pentapetalae</taxon>
        <taxon>asterids</taxon>
        <taxon>campanulids</taxon>
        <taxon>Asterales</taxon>
        <taxon>Asteraceae</taxon>
        <taxon>Asteroideae</taxon>
        <taxon>Anthemideae</taxon>
        <taxon>Anthemidinae</taxon>
        <taxon>Tanacetum</taxon>
    </lineage>
</organism>
<feature type="compositionally biased region" description="Polar residues" evidence="1">
    <location>
        <begin position="471"/>
        <end position="486"/>
    </location>
</feature>
<evidence type="ECO:0000256" key="1">
    <source>
        <dbReference type="SAM" id="MobiDB-lite"/>
    </source>
</evidence>
<gene>
    <name evidence="2" type="ORF">Tci_672976</name>
</gene>
<sequence length="689" mass="77781">EGTGSRPGVPDVPSDDSEEDLSWNSFDDEDVDEQTKGRDESEGDKTTESDDDDDDQDEAEKVNDDDDNKEEVPKIDEQEVTESNEGDDEATESDRESEDEETREQEDESFNPIPRTPEDNKEDDNNEEDQGLRIGEEEKMQEEEDAEELYRYVDINQGQGLQVSQETEDSHVILTPTQSDAQQESLSTSSFMTNLLNPITDPGMESIFTTGSTTITPIPSPQSTMTPSIISTFTSASQLPTHPTQIPSLDLQSLPTFASVFHFEYMVKSLEDNFSNIPGIVNQYMHQQMPEAVREAVQTQTNRLQDSIQRENDEFLKTIDENMKKIIKEQVKTQVKAQVTRILPRIEEAVNAQLEAEVLTRSSHSSRTSYAVAADLSEIELKKILIDKMEGNKSIQRSDKQRNLYKALVEAYDADKTILDIYGESTILKRRREDDDQEGPSAGSDRSKRRREGGEHASASTTSEPAIESACRSTTGSQSRQLSASESAFAEEPPRRPQTLDRDWNKSVPAAQGNAQSWISAIAKQTDARSSFNELLDTPIDFSNFIMNRLGVDTLTLELLAGPTYKLMRGSCNSLTELEYHLEEVYKATTYQLDWVNPEGQQYPHNLLQPLSLIPDNRGRSVIPFEHFINNDLEYLRGGTSSRKYTTSVTKTKATDYGHIKWIEDLVPRAMWIHEPMSYDKHALWGVSH</sequence>
<feature type="compositionally biased region" description="Acidic residues" evidence="1">
    <location>
        <begin position="49"/>
        <end position="69"/>
    </location>
</feature>
<accession>A0A699KQC1</accession>
<feature type="region of interest" description="Disordered" evidence="1">
    <location>
        <begin position="430"/>
        <end position="504"/>
    </location>
</feature>
<feature type="non-terminal residue" evidence="2">
    <location>
        <position position="1"/>
    </location>
</feature>
<evidence type="ECO:0000313" key="2">
    <source>
        <dbReference type="EMBL" id="GFB01005.1"/>
    </source>
</evidence>
<dbReference type="AlphaFoldDB" id="A0A699KQC1"/>
<feature type="compositionally biased region" description="Acidic residues" evidence="1">
    <location>
        <begin position="120"/>
        <end position="129"/>
    </location>
</feature>
<feature type="compositionally biased region" description="Basic and acidic residues" evidence="1">
    <location>
        <begin position="33"/>
        <end position="48"/>
    </location>
</feature>
<reference evidence="2" key="1">
    <citation type="journal article" date="2019" name="Sci. Rep.">
        <title>Draft genome of Tanacetum cinerariifolium, the natural source of mosquito coil.</title>
        <authorList>
            <person name="Yamashiro T."/>
            <person name="Shiraishi A."/>
            <person name="Satake H."/>
            <person name="Nakayama K."/>
        </authorList>
    </citation>
    <scope>NUCLEOTIDE SEQUENCE</scope>
</reference>
<feature type="compositionally biased region" description="Acidic residues" evidence="1">
    <location>
        <begin position="13"/>
        <end position="32"/>
    </location>
</feature>
<proteinExistence type="predicted"/>
<protein>
    <submittedName>
        <fullName evidence="2">Uncharacterized protein</fullName>
    </submittedName>
</protein>
<feature type="region of interest" description="Disordered" evidence="1">
    <location>
        <begin position="1"/>
        <end position="146"/>
    </location>
</feature>